<reference evidence="2" key="1">
    <citation type="submission" date="2020-10" db="EMBL/GenBank/DDBJ databases">
        <authorList>
            <person name="Gilroy R."/>
        </authorList>
    </citation>
    <scope>NUCLEOTIDE SEQUENCE</scope>
    <source>
        <strain evidence="2">CHK152-2871</strain>
    </source>
</reference>
<feature type="domain" description="PD-(D/E)XK nuclease" evidence="1">
    <location>
        <begin position="88"/>
        <end position="108"/>
    </location>
</feature>
<dbReference type="Proteomes" id="UP000886865">
    <property type="component" value="Unassembled WGS sequence"/>
</dbReference>
<reference evidence="2" key="2">
    <citation type="journal article" date="2021" name="PeerJ">
        <title>Extensive microbial diversity within the chicken gut microbiome revealed by metagenomics and culture.</title>
        <authorList>
            <person name="Gilroy R."/>
            <person name="Ravi A."/>
            <person name="Getino M."/>
            <person name="Pursley I."/>
            <person name="Horton D.L."/>
            <person name="Alikhan N.F."/>
            <person name="Baker D."/>
            <person name="Gharbi K."/>
            <person name="Hall N."/>
            <person name="Watson M."/>
            <person name="Adriaenssens E.M."/>
            <person name="Foster-Nyarko E."/>
            <person name="Jarju S."/>
            <person name="Secka A."/>
            <person name="Antonio M."/>
            <person name="Oren A."/>
            <person name="Chaudhuri R.R."/>
            <person name="La Ragione R."/>
            <person name="Hildebrand F."/>
            <person name="Pallen M.J."/>
        </authorList>
    </citation>
    <scope>NUCLEOTIDE SEQUENCE</scope>
    <source>
        <strain evidence="2">CHK152-2871</strain>
    </source>
</reference>
<proteinExistence type="predicted"/>
<dbReference type="AlphaFoldDB" id="A0A9D1FK68"/>
<name>A0A9D1FK68_9BACT</name>
<evidence type="ECO:0000259" key="1">
    <source>
        <dbReference type="Pfam" id="PF20472"/>
    </source>
</evidence>
<dbReference type="Pfam" id="PF20472">
    <property type="entry name" value="PDDEXK_11"/>
    <property type="match status" value="1"/>
</dbReference>
<dbReference type="InterPro" id="IPR046821">
    <property type="entry name" value="PDDEXK_11"/>
</dbReference>
<gene>
    <name evidence="2" type="ORF">IAA86_08745</name>
</gene>
<sequence length="176" mass="20587">MIKDGIGGGNTTTGLVFESKADLKTLLNGIKNYKVDDNNNVFYKDKLVGMIFVKYGLYKFLEKQNVDWKNYLSKKLLPDDSIYVILNNTFYIIECKYQQVGGSVDEKLQTCDFKKKQYKRLLASLNFEVEYIYILNDWFKKPEYKDVLAYIHSVGCDYYFNYIPLKRLGLPISNLN</sequence>
<evidence type="ECO:0000313" key="3">
    <source>
        <dbReference type="Proteomes" id="UP000886865"/>
    </source>
</evidence>
<organism evidence="2 3">
    <name type="scientific">Candidatus Galligastranaerophilus intestinavium</name>
    <dbReference type="NCBI Taxonomy" id="2840836"/>
    <lineage>
        <taxon>Bacteria</taxon>
        <taxon>Candidatus Galligastranaerophilus</taxon>
    </lineage>
</organism>
<accession>A0A9D1FK68</accession>
<comment type="caution">
    <text evidence="2">The sequence shown here is derived from an EMBL/GenBank/DDBJ whole genome shotgun (WGS) entry which is preliminary data.</text>
</comment>
<dbReference type="EMBL" id="DVJQ01000074">
    <property type="protein sequence ID" value="HIS75089.1"/>
    <property type="molecule type" value="Genomic_DNA"/>
</dbReference>
<protein>
    <recommendedName>
        <fullName evidence="1">PD-(D/E)XK nuclease domain-containing protein</fullName>
    </recommendedName>
</protein>
<evidence type="ECO:0000313" key="2">
    <source>
        <dbReference type="EMBL" id="HIS75089.1"/>
    </source>
</evidence>